<dbReference type="GO" id="GO:0006869">
    <property type="term" value="P:lipid transport"/>
    <property type="evidence" value="ECO:0007669"/>
    <property type="project" value="UniProtKB-KW"/>
</dbReference>
<dbReference type="Gene3D" id="3.30.1050.10">
    <property type="entry name" value="SCP2 sterol-binding domain"/>
    <property type="match status" value="1"/>
</dbReference>
<accession>A0A1I8HAI5</accession>
<organism evidence="37 38">
    <name type="scientific">Macrostomum lignano</name>
    <dbReference type="NCBI Taxonomy" id="282301"/>
    <lineage>
        <taxon>Eukaryota</taxon>
        <taxon>Metazoa</taxon>
        <taxon>Spiralia</taxon>
        <taxon>Lophotrochozoa</taxon>
        <taxon>Platyhelminthes</taxon>
        <taxon>Rhabditophora</taxon>
        <taxon>Macrostomorpha</taxon>
        <taxon>Macrostomida</taxon>
        <taxon>Macrostomidae</taxon>
        <taxon>Macrostomum</taxon>
    </lineage>
</organism>
<evidence type="ECO:0000256" key="19">
    <source>
        <dbReference type="ARBA" id="ARBA00031346"/>
    </source>
</evidence>
<proteinExistence type="predicted"/>
<reference evidence="38" key="1">
    <citation type="submission" date="2016-11" db="UniProtKB">
        <authorList>
            <consortium name="WormBaseParasite"/>
        </authorList>
    </citation>
    <scope>IDENTIFICATION</scope>
</reference>
<evidence type="ECO:0000256" key="9">
    <source>
        <dbReference type="ARBA" id="ARBA00023315"/>
    </source>
</evidence>
<keyword evidence="5" id="KW-0963">Cytoplasm</keyword>
<evidence type="ECO:0000256" key="17">
    <source>
        <dbReference type="ARBA" id="ARBA00030851"/>
    </source>
</evidence>
<evidence type="ECO:0000256" key="8">
    <source>
        <dbReference type="ARBA" id="ARBA00023121"/>
    </source>
</evidence>
<dbReference type="EC" id="2.3.1.16" evidence="11"/>
<evidence type="ECO:0000256" key="5">
    <source>
        <dbReference type="ARBA" id="ARBA00022490"/>
    </source>
</evidence>
<comment type="catalytic activity">
    <reaction evidence="33">
        <text>octanoyl-CoA + acetyl-CoA = 3-oxodecanoyl-CoA + CoA</text>
        <dbReference type="Rhea" id="RHEA:31087"/>
        <dbReference type="ChEBI" id="CHEBI:57287"/>
        <dbReference type="ChEBI" id="CHEBI:57288"/>
        <dbReference type="ChEBI" id="CHEBI:57386"/>
        <dbReference type="ChEBI" id="CHEBI:62548"/>
    </reaction>
    <physiologicalReaction direction="right-to-left" evidence="33">
        <dbReference type="Rhea" id="RHEA:31089"/>
    </physiologicalReaction>
</comment>
<evidence type="ECO:0000256" key="2">
    <source>
        <dbReference type="ARBA" id="ARBA00012352"/>
    </source>
</evidence>
<dbReference type="SUPFAM" id="SSF55718">
    <property type="entry name" value="SCP-like"/>
    <property type="match status" value="1"/>
</dbReference>
<keyword evidence="4" id="KW-0813">Transport</keyword>
<evidence type="ECO:0000256" key="23">
    <source>
        <dbReference type="ARBA" id="ARBA00045738"/>
    </source>
</evidence>
<dbReference type="Proteomes" id="UP000095280">
    <property type="component" value="Unplaced"/>
</dbReference>
<keyword evidence="34" id="KW-0472">Membrane</keyword>
<evidence type="ECO:0000256" key="16">
    <source>
        <dbReference type="ARBA" id="ARBA00030531"/>
    </source>
</evidence>
<keyword evidence="6" id="KW-0445">Lipid transport</keyword>
<dbReference type="InterPro" id="IPR003033">
    <property type="entry name" value="SCP2_sterol-bd_dom"/>
</dbReference>
<evidence type="ECO:0000259" key="36">
    <source>
        <dbReference type="Pfam" id="PF22691"/>
    </source>
</evidence>
<keyword evidence="34" id="KW-1133">Transmembrane helix</keyword>
<comment type="catalytic activity">
    <reaction evidence="14">
        <text>3-oxo-(9Z-octadecenoyl)-CoA + CoA = (7Z)-hexadecenoyl-CoA + acetyl-CoA</text>
        <dbReference type="Rhea" id="RHEA:47400"/>
        <dbReference type="ChEBI" id="CHEBI:57287"/>
        <dbReference type="ChEBI" id="CHEBI:57288"/>
        <dbReference type="ChEBI" id="CHEBI:87695"/>
        <dbReference type="ChEBI" id="CHEBI:87698"/>
    </reaction>
    <physiologicalReaction direction="left-to-right" evidence="14">
        <dbReference type="Rhea" id="RHEA:47401"/>
    </physiologicalReaction>
</comment>
<dbReference type="PANTHER" id="PTHR42870">
    <property type="entry name" value="ACETYL-COA C-ACETYLTRANSFERASE"/>
    <property type="match status" value="1"/>
</dbReference>
<evidence type="ECO:0000256" key="28">
    <source>
        <dbReference type="ARBA" id="ARBA00048553"/>
    </source>
</evidence>
<evidence type="ECO:0000256" key="21">
    <source>
        <dbReference type="ARBA" id="ARBA00032316"/>
    </source>
</evidence>
<evidence type="ECO:0000256" key="25">
    <source>
        <dbReference type="ARBA" id="ARBA00047485"/>
    </source>
</evidence>
<evidence type="ECO:0000256" key="22">
    <source>
        <dbReference type="ARBA" id="ARBA00033178"/>
    </source>
</evidence>
<dbReference type="SUPFAM" id="SSF53901">
    <property type="entry name" value="Thiolase-like"/>
    <property type="match status" value="2"/>
</dbReference>
<evidence type="ECO:0000256" key="4">
    <source>
        <dbReference type="ARBA" id="ARBA00022448"/>
    </source>
</evidence>
<comment type="catalytic activity">
    <reaction evidence="27">
        <text>decanoyl-CoA + acetyl-CoA = 3-oxododecanoyl-CoA + CoA</text>
        <dbReference type="Rhea" id="RHEA:31183"/>
        <dbReference type="ChEBI" id="CHEBI:57287"/>
        <dbReference type="ChEBI" id="CHEBI:57288"/>
        <dbReference type="ChEBI" id="CHEBI:61430"/>
        <dbReference type="ChEBI" id="CHEBI:62615"/>
    </reaction>
    <physiologicalReaction direction="right-to-left" evidence="27">
        <dbReference type="Rhea" id="RHEA:31185"/>
    </physiologicalReaction>
</comment>
<dbReference type="GO" id="GO:0005737">
    <property type="term" value="C:cytoplasm"/>
    <property type="evidence" value="ECO:0007669"/>
    <property type="project" value="UniProtKB-SubCell"/>
</dbReference>
<dbReference type="GO" id="GO:0003988">
    <property type="term" value="F:acetyl-CoA C-acyltransferase activity"/>
    <property type="evidence" value="ECO:0007669"/>
    <property type="project" value="UniProtKB-EC"/>
</dbReference>
<evidence type="ECO:0000256" key="18">
    <source>
        <dbReference type="ARBA" id="ARBA00031275"/>
    </source>
</evidence>
<evidence type="ECO:0000256" key="12">
    <source>
        <dbReference type="ARBA" id="ARBA00024471"/>
    </source>
</evidence>
<dbReference type="PANTHER" id="PTHR42870:SF1">
    <property type="entry name" value="NON-SPECIFIC LIPID-TRANSFER PROTEIN-LIKE 2"/>
    <property type="match status" value="1"/>
</dbReference>
<evidence type="ECO:0000256" key="3">
    <source>
        <dbReference type="ARBA" id="ARBA00014545"/>
    </source>
</evidence>
<evidence type="ECO:0000313" key="37">
    <source>
        <dbReference type="Proteomes" id="UP000095280"/>
    </source>
</evidence>
<dbReference type="AlphaFoldDB" id="A0A1I8HAI5"/>
<evidence type="ECO:0000256" key="24">
    <source>
        <dbReference type="ARBA" id="ARBA00045994"/>
    </source>
</evidence>
<dbReference type="EC" id="2.3.1.176" evidence="2"/>
<evidence type="ECO:0000256" key="7">
    <source>
        <dbReference type="ARBA" id="ARBA00023098"/>
    </source>
</evidence>
<dbReference type="FunFam" id="3.30.1050.10:FF:000001">
    <property type="entry name" value="Putative Non-specific lipid-transfer protein"/>
    <property type="match status" value="1"/>
</dbReference>
<dbReference type="Pfam" id="PF22691">
    <property type="entry name" value="Thiolase_C_1"/>
    <property type="match status" value="1"/>
</dbReference>
<evidence type="ECO:0000256" key="10">
    <source>
        <dbReference type="ARBA" id="ARBA00024058"/>
    </source>
</evidence>
<comment type="catalytic activity">
    <reaction evidence="29">
        <text>an acyl-CoA + acetyl-CoA = a 3-oxoacyl-CoA + CoA</text>
        <dbReference type="Rhea" id="RHEA:21564"/>
        <dbReference type="ChEBI" id="CHEBI:57287"/>
        <dbReference type="ChEBI" id="CHEBI:57288"/>
        <dbReference type="ChEBI" id="CHEBI:58342"/>
        <dbReference type="ChEBI" id="CHEBI:90726"/>
        <dbReference type="EC" id="2.3.1.16"/>
    </reaction>
    <physiologicalReaction direction="right-to-left" evidence="29">
        <dbReference type="Rhea" id="RHEA:21566"/>
    </physiologicalReaction>
</comment>
<keyword evidence="37" id="KW-1185">Reference proteome</keyword>
<dbReference type="Pfam" id="PF02036">
    <property type="entry name" value="SCP2"/>
    <property type="match status" value="1"/>
</dbReference>
<comment type="subcellular location">
    <subcellularLocation>
        <location evidence="1">Cytoplasm</location>
    </subcellularLocation>
</comment>
<dbReference type="GO" id="GO:0050633">
    <property type="term" value="F:acetyl-CoA C-myristoyltransferase activity"/>
    <property type="evidence" value="ECO:0007669"/>
    <property type="project" value="UniProtKB-EC"/>
</dbReference>
<evidence type="ECO:0000256" key="33">
    <source>
        <dbReference type="ARBA" id="ARBA00049542"/>
    </source>
</evidence>
<evidence type="ECO:0000256" key="14">
    <source>
        <dbReference type="ARBA" id="ARBA00024514"/>
    </source>
</evidence>
<evidence type="ECO:0000256" key="1">
    <source>
        <dbReference type="ARBA" id="ARBA00004496"/>
    </source>
</evidence>
<evidence type="ECO:0000256" key="29">
    <source>
        <dbReference type="ARBA" id="ARBA00049178"/>
    </source>
</evidence>
<keyword evidence="7" id="KW-0443">Lipid metabolism</keyword>
<dbReference type="GO" id="GO:0006629">
    <property type="term" value="P:lipid metabolic process"/>
    <property type="evidence" value="ECO:0007669"/>
    <property type="project" value="UniProtKB-KW"/>
</dbReference>
<evidence type="ECO:0000256" key="6">
    <source>
        <dbReference type="ARBA" id="ARBA00023055"/>
    </source>
</evidence>
<feature type="domain" description="Thiolase C-terminal" evidence="36">
    <location>
        <begin position="174"/>
        <end position="245"/>
    </location>
</feature>
<evidence type="ECO:0000256" key="11">
    <source>
        <dbReference type="ARBA" id="ARBA00024073"/>
    </source>
</evidence>
<sequence length="792" mass="86129">VLAERHGLEAAPIAAQMFGAAGREHMKMYGTTPEHFAKIAAKNHRHSANNPNSQFTDVYSLAADLRAPDQAAVLPDLDDGAAAAVLASEEFVLRYGLQAQAVELLAVEMATDLPSVFNDKSAIKMVGYDMTSGLLRPSTRKTGRDQTNSRWLSCTTASLLTSCSPTRRWGSCPTPGKAGELVDRGDNTYGGKFVVNPSGGLISKGHPLGATGLAQCTELCWQLRGLAGPRQVPGCRRALQHNIGLGGAVVVAAYQLGFPEAAVTAASVAGVSAGDSQDEFQSAKIFRIIGQGLETEGEQIVKRRCERCVTGGPGGKVGLWLVDCKNGRGKVEFNGQGKADVTITISDQDLVQLMLGKLNPQQAFFSGKLKMQGNMGLAMKLREFQSRVGELKAKLKAEVQPELHCLQSPFKALPKACIRYCFNDGVCAQCTGSGLNAVCNRCSCLAPFVGQRCESRGSALLAGGRGDAWHREVAVAVLLLTGLALLLLLGGLLLAWHRHRKQRWQQLDSVTFQHRIFHNEELPGKTEQLSAASTRTFCHCTWPATLITDRSASPLLHFIDFLNLHPQLHFLSCQICLSEAPPSLLGRGFLPKPPKCLARRGTQPVRLSWDSKMTVVLMPLRALLIPNPMQQMVRVRPQQRLLVGCATAAKWLGAMYSQQTAKKEMPQLKSLPRSALGLALLLVICCCCCSLQGALAQDSEVERICGRNPFIQMKHLAEKIMRRTMTDATSITADIRAEPRAPRTSSSNHRESADEFNALFSRALGDPHKGPRLRVMVTRYQDCRLSVENGHF</sequence>
<dbReference type="InterPro" id="IPR020613">
    <property type="entry name" value="Thiolase_CS"/>
</dbReference>
<keyword evidence="8" id="KW-0446">Lipid-binding</keyword>
<comment type="function">
    <text evidence="23">Mediates the transfer of all common phospholipids, cholesterol and gangliosides from the endoplasmic reticulum to the plasma membrane. May play a role in regulating steroidogenesis. Stimulates the microsomal conversion of 7-dehydrocholesterol to cholesterol. Also binds fatty acids and fatty acyl Coenzyme A (CoA) such as phytanoyl-CoA. Involved in the regulation phospholipid synthesis in endoplasmic reticulum enhancing the incorporation of exogenous fatty acid into glycerides. Seems to stimulate the rate-limiting step in phosphatidic acid formation mediated by GPAT3. Isoforms SCP2 and SCPx cooperate in peroxisomal oxidation of certain naturally occurring tetramethyl-branched fatty acyl-CoAs.</text>
</comment>
<evidence type="ECO:0000256" key="20">
    <source>
        <dbReference type="ARBA" id="ARBA00032093"/>
    </source>
</evidence>
<comment type="catalytic activity">
    <reaction evidence="28">
        <text>butanoyl-CoA + acetyl-CoA = 3-oxohexanoyl-CoA + CoA</text>
        <dbReference type="Rhea" id="RHEA:31111"/>
        <dbReference type="ChEBI" id="CHEBI:57287"/>
        <dbReference type="ChEBI" id="CHEBI:57288"/>
        <dbReference type="ChEBI" id="CHEBI:57371"/>
        <dbReference type="ChEBI" id="CHEBI:62418"/>
    </reaction>
    <physiologicalReaction direction="right-to-left" evidence="28">
        <dbReference type="Rhea" id="RHEA:31113"/>
    </physiologicalReaction>
</comment>
<dbReference type="EC" id="2.3.1.155" evidence="10"/>
<feature type="domain" description="SCP2" evidence="35">
    <location>
        <begin position="319"/>
        <end position="383"/>
    </location>
</feature>
<keyword evidence="9" id="KW-0012">Acyltransferase</keyword>
<comment type="catalytic activity">
    <reaction evidence="25">
        <text>tetradecanoyl-CoA + acetyl-CoA = 3-oxohexadecanoyl-CoA + CoA</text>
        <dbReference type="Rhea" id="RHEA:18161"/>
        <dbReference type="ChEBI" id="CHEBI:57287"/>
        <dbReference type="ChEBI" id="CHEBI:57288"/>
        <dbReference type="ChEBI" id="CHEBI:57349"/>
        <dbReference type="ChEBI" id="CHEBI:57385"/>
        <dbReference type="EC" id="2.3.1.155"/>
    </reaction>
    <physiologicalReaction direction="right-to-left" evidence="25">
        <dbReference type="Rhea" id="RHEA:18163"/>
    </physiologicalReaction>
</comment>
<dbReference type="WBParaSite" id="maker-uti_cns_0005253-snap-gene-0.2-mRNA-1">
    <property type="protein sequence ID" value="maker-uti_cns_0005253-snap-gene-0.2-mRNA-1"/>
    <property type="gene ID" value="maker-uti_cns_0005253-snap-gene-0.2"/>
</dbReference>
<evidence type="ECO:0000256" key="27">
    <source>
        <dbReference type="ARBA" id="ARBA00048004"/>
    </source>
</evidence>
<dbReference type="PROSITE" id="PS00737">
    <property type="entry name" value="THIOLASE_2"/>
    <property type="match status" value="1"/>
</dbReference>
<dbReference type="InterPro" id="IPR055140">
    <property type="entry name" value="Thiolase_C_2"/>
</dbReference>
<comment type="catalytic activity">
    <reaction evidence="15">
        <text>7-dehydrocholesterol(in) = 7-dehydrocholesterol(out)</text>
        <dbReference type="Rhea" id="RHEA:62960"/>
        <dbReference type="ChEBI" id="CHEBI:17759"/>
    </reaction>
</comment>
<comment type="function">
    <text evidence="24">Plays a crucial role in the peroxisomal oxidation of branched-chain fatty acids. Catalyzes the last step of the peroxisomal beta-oxidation of branched chain fatty acids and the side chain of the bile acid intermediates di- and trihydroxycoprostanic acids (DHCA and THCA). Also active with medium and long straight chain 3-oxoacyl-CoAs. Stimulates the microsomal conversion of 7-dehydrocholesterol to cholesterol and transfers phosphatidylcholine and 7-dehydrocholesterol between membrances, in vitro. Isoforms SCP2 and SCPx cooperate in peroxisomal oxidation of certain naturally occurring tetramethyl-branched fatty acyl-CoAs.</text>
</comment>
<evidence type="ECO:0000256" key="32">
    <source>
        <dbReference type="ARBA" id="ARBA00049306"/>
    </source>
</evidence>
<keyword evidence="9" id="KW-0808">Transferase</keyword>
<comment type="catalytic activity">
    <reaction evidence="12">
        <text>propanoyl-CoA + tetradecanoyl-CoA = 3-oxo-2-methylhexadecanoyl-CoA + CoA</text>
        <dbReference type="Rhea" id="RHEA:46344"/>
        <dbReference type="ChEBI" id="CHEBI:57287"/>
        <dbReference type="ChEBI" id="CHEBI:57385"/>
        <dbReference type="ChEBI" id="CHEBI:57392"/>
        <dbReference type="ChEBI" id="CHEBI:86042"/>
    </reaction>
    <physiologicalReaction direction="right-to-left" evidence="12">
        <dbReference type="Rhea" id="RHEA:46346"/>
    </physiologicalReaction>
</comment>
<evidence type="ECO:0000256" key="26">
    <source>
        <dbReference type="ARBA" id="ARBA00048001"/>
    </source>
</evidence>
<feature type="transmembrane region" description="Helical" evidence="34">
    <location>
        <begin position="473"/>
        <end position="496"/>
    </location>
</feature>
<dbReference type="InterPro" id="IPR016039">
    <property type="entry name" value="Thiolase-like"/>
</dbReference>
<evidence type="ECO:0000256" key="31">
    <source>
        <dbReference type="ARBA" id="ARBA00049270"/>
    </source>
</evidence>
<evidence type="ECO:0000256" key="30">
    <source>
        <dbReference type="ARBA" id="ARBA00049268"/>
    </source>
</evidence>
<dbReference type="InterPro" id="IPR036527">
    <property type="entry name" value="SCP2_sterol-bd_dom_sf"/>
</dbReference>
<evidence type="ECO:0000256" key="15">
    <source>
        <dbReference type="ARBA" id="ARBA00029287"/>
    </source>
</evidence>
<protein>
    <recommendedName>
        <fullName evidence="3">Sterol carrier protein 2</fullName>
        <ecNumber evidence="10">2.3.1.155</ecNumber>
        <ecNumber evidence="11">2.3.1.16</ecNumber>
        <ecNumber evidence="2">2.3.1.176</ecNumber>
    </recommendedName>
    <alternativeName>
        <fullName evidence="20">Acetyl-CoA C-myristoyltransferase</fullName>
    </alternativeName>
    <alternativeName>
        <fullName evidence="17">Non-specific lipid-transfer protein</fullName>
    </alternativeName>
    <alternativeName>
        <fullName evidence="21">Propanoyl-CoA C-acyltransferase</fullName>
    </alternativeName>
    <alternativeName>
        <fullName evidence="16">SCP-2/3-oxoacyl-CoA thiolase</fullName>
    </alternativeName>
    <alternativeName>
        <fullName evidence="18">SCP-2/thiolase</fullName>
    </alternativeName>
    <alternativeName>
        <fullName evidence="19">SCP-chi</fullName>
    </alternativeName>
    <alternativeName>
        <fullName evidence="22">Sterol carrier protein X</fullName>
    </alternativeName>
</protein>
<dbReference type="GO" id="GO:0008289">
    <property type="term" value="F:lipid binding"/>
    <property type="evidence" value="ECO:0007669"/>
    <property type="project" value="UniProtKB-KW"/>
</dbReference>
<name>A0A1I8HAI5_9PLAT</name>
<dbReference type="Gene3D" id="3.40.47.10">
    <property type="match status" value="1"/>
</dbReference>
<comment type="catalytic activity">
    <reaction evidence="26">
        <text>hexanoyl-CoA + acetyl-CoA = 3-oxooctanoyl-CoA + CoA</text>
        <dbReference type="Rhea" id="RHEA:31203"/>
        <dbReference type="ChEBI" id="CHEBI:57287"/>
        <dbReference type="ChEBI" id="CHEBI:57288"/>
        <dbReference type="ChEBI" id="CHEBI:62619"/>
        <dbReference type="ChEBI" id="CHEBI:62620"/>
    </reaction>
    <physiologicalReaction direction="right-to-left" evidence="26">
        <dbReference type="Rhea" id="RHEA:31205"/>
    </physiologicalReaction>
</comment>
<evidence type="ECO:0000256" key="13">
    <source>
        <dbReference type="ARBA" id="ARBA00024509"/>
    </source>
</evidence>
<comment type="catalytic activity">
    <reaction evidence="32">
        <text>3-oxohexadecanedioyl-CoA + CoA = tetradecanedioyl-CoA + acetyl-CoA</text>
        <dbReference type="Rhea" id="RHEA:40343"/>
        <dbReference type="ChEBI" id="CHEBI:57287"/>
        <dbReference type="ChEBI" id="CHEBI:57288"/>
        <dbReference type="ChEBI" id="CHEBI:77081"/>
        <dbReference type="ChEBI" id="CHEBI:77084"/>
    </reaction>
    <physiologicalReaction direction="left-to-right" evidence="32">
        <dbReference type="Rhea" id="RHEA:40344"/>
    </physiologicalReaction>
</comment>
<evidence type="ECO:0000313" key="38">
    <source>
        <dbReference type="WBParaSite" id="maker-uti_cns_0005253-snap-gene-0.2-mRNA-1"/>
    </source>
</evidence>
<keyword evidence="34" id="KW-0812">Transmembrane</keyword>
<comment type="catalytic activity">
    <reaction evidence="13">
        <text>choloyl-CoA + propanoyl-CoA = 3alpha,7alpha,12alpha-trihydroxy-24-oxo-5beta-cholestan-26-oyl-CoA + CoA</text>
        <dbReference type="Rhea" id="RHEA:16865"/>
        <dbReference type="ChEBI" id="CHEBI:57287"/>
        <dbReference type="ChEBI" id="CHEBI:57373"/>
        <dbReference type="ChEBI" id="CHEBI:57392"/>
        <dbReference type="ChEBI" id="CHEBI:58507"/>
        <dbReference type="EC" id="2.3.1.176"/>
    </reaction>
    <physiologicalReaction direction="right-to-left" evidence="13">
        <dbReference type="Rhea" id="RHEA:16867"/>
    </physiologicalReaction>
</comment>
<comment type="catalytic activity">
    <reaction evidence="31">
        <text>dodecanoyl-CoA + acetyl-CoA = 3-oxotetradecanoyl-CoA + CoA</text>
        <dbReference type="Rhea" id="RHEA:31091"/>
        <dbReference type="ChEBI" id="CHEBI:57287"/>
        <dbReference type="ChEBI" id="CHEBI:57288"/>
        <dbReference type="ChEBI" id="CHEBI:57375"/>
        <dbReference type="ChEBI" id="CHEBI:62543"/>
    </reaction>
    <physiologicalReaction direction="right-to-left" evidence="31">
        <dbReference type="Rhea" id="RHEA:31093"/>
    </physiologicalReaction>
</comment>
<comment type="catalytic activity">
    <reaction evidence="30">
        <text>hexadecanoyl-CoA + acetyl-CoA = 3-oxooctadecanoyl-CoA + CoA</text>
        <dbReference type="Rhea" id="RHEA:35279"/>
        <dbReference type="ChEBI" id="CHEBI:57287"/>
        <dbReference type="ChEBI" id="CHEBI:57288"/>
        <dbReference type="ChEBI" id="CHEBI:57379"/>
        <dbReference type="ChEBI" id="CHEBI:71407"/>
    </reaction>
    <physiologicalReaction direction="right-to-left" evidence="30">
        <dbReference type="Rhea" id="RHEA:35281"/>
    </physiologicalReaction>
</comment>
<evidence type="ECO:0000256" key="34">
    <source>
        <dbReference type="SAM" id="Phobius"/>
    </source>
</evidence>
<feature type="transmembrane region" description="Helical" evidence="34">
    <location>
        <begin position="675"/>
        <end position="695"/>
    </location>
</feature>
<evidence type="ECO:0000259" key="35">
    <source>
        <dbReference type="Pfam" id="PF02036"/>
    </source>
</evidence>